<evidence type="ECO:0000256" key="6">
    <source>
        <dbReference type="ARBA" id="ARBA00022833"/>
    </source>
</evidence>
<evidence type="ECO:0000256" key="9">
    <source>
        <dbReference type="SAM" id="MobiDB-lite"/>
    </source>
</evidence>
<dbReference type="InterPro" id="IPR016193">
    <property type="entry name" value="Cytidine_deaminase-like"/>
</dbReference>
<comment type="similarity">
    <text evidence="1">Belongs to the cytidine and deoxycytidylate deaminase family. ADAT2 subfamily.</text>
</comment>
<protein>
    <recommendedName>
        <fullName evidence="8">tRNA-specific adenosine deaminase</fullName>
        <ecNumber evidence="8">3.5.4.33</ecNumber>
    </recommendedName>
</protein>
<dbReference type="Gene3D" id="3.40.140.10">
    <property type="entry name" value="Cytidine Deaminase, domain 2"/>
    <property type="match status" value="1"/>
</dbReference>
<evidence type="ECO:0000256" key="3">
    <source>
        <dbReference type="ARBA" id="ARBA00022694"/>
    </source>
</evidence>
<dbReference type="EC" id="3.5.4.33" evidence="8"/>
<evidence type="ECO:0000256" key="2">
    <source>
        <dbReference type="ARBA" id="ARBA00011738"/>
    </source>
</evidence>
<dbReference type="SUPFAM" id="SSF53927">
    <property type="entry name" value="Cytidine deaminase-like"/>
    <property type="match status" value="1"/>
</dbReference>
<dbReference type="PANTHER" id="PTHR11079">
    <property type="entry name" value="CYTOSINE DEAMINASE FAMILY MEMBER"/>
    <property type="match status" value="1"/>
</dbReference>
<keyword evidence="6 8" id="KW-0862">Zinc</keyword>
<reference evidence="12" key="1">
    <citation type="journal article" date="2019" name="Int. J. Syst. Evol. Microbiol.">
        <title>The Global Catalogue of Microorganisms (GCM) 10K type strain sequencing project: providing services to taxonomists for standard genome sequencing and annotation.</title>
        <authorList>
            <consortium name="The Broad Institute Genomics Platform"/>
            <consortium name="The Broad Institute Genome Sequencing Center for Infectious Disease"/>
            <person name="Wu L."/>
            <person name="Ma J."/>
        </authorList>
    </citation>
    <scope>NUCLEOTIDE SEQUENCE [LARGE SCALE GENOMIC DNA]</scope>
    <source>
        <strain evidence="12">JCM 11483</strain>
    </source>
</reference>
<feature type="binding site" evidence="8">
    <location>
        <position position="112"/>
    </location>
    <ligand>
        <name>Zn(2+)</name>
        <dbReference type="ChEBI" id="CHEBI:29105"/>
        <note>catalytic</note>
    </ligand>
</feature>
<evidence type="ECO:0000256" key="1">
    <source>
        <dbReference type="ARBA" id="ARBA00010669"/>
    </source>
</evidence>
<evidence type="ECO:0000256" key="5">
    <source>
        <dbReference type="ARBA" id="ARBA00022801"/>
    </source>
</evidence>
<dbReference type="Pfam" id="PF00383">
    <property type="entry name" value="dCMP_cyt_deam_1"/>
    <property type="match status" value="1"/>
</dbReference>
<feature type="region of interest" description="Disordered" evidence="9">
    <location>
        <begin position="1"/>
        <end position="25"/>
    </location>
</feature>
<comment type="subunit">
    <text evidence="2 8">Homodimer.</text>
</comment>
<comment type="function">
    <text evidence="8">Catalyzes the deamination of adenosine to inosine at the wobble position 34 of tRNA(Arg2).</text>
</comment>
<dbReference type="InterPro" id="IPR028883">
    <property type="entry name" value="tRNA_aden_deaminase"/>
</dbReference>
<name>A0ABP6RFS9_9MICC</name>
<dbReference type="CDD" id="cd01285">
    <property type="entry name" value="nucleoside_deaminase"/>
    <property type="match status" value="1"/>
</dbReference>
<dbReference type="RefSeq" id="WP_344719791.1">
    <property type="nucleotide sequence ID" value="NZ_BAAAYG010000005.1"/>
</dbReference>
<comment type="cofactor">
    <cofactor evidence="8">
        <name>Zn(2+)</name>
        <dbReference type="ChEBI" id="CHEBI:29105"/>
    </cofactor>
    <text evidence="8">Binds 1 zinc ion per subunit.</text>
</comment>
<sequence length="176" mass="18684">MPAPETPEARHDADSGASDAFDPRSAATQRTLIGRCLELAARAEDDGDVPVGAVVVAGDGTVLGTGSNTRERDVDPAGHAEINALREAAAVRGSWQLADCTLAVTLEPCPMCAGAIVLSRIRTVIFGAWDEKAGASGSVFDILREPRLNHWVEVHPGVREPECAAQLRSFFADRLR</sequence>
<feature type="binding site" evidence="8">
    <location>
        <position position="79"/>
    </location>
    <ligand>
        <name>Zn(2+)</name>
        <dbReference type="ChEBI" id="CHEBI:29105"/>
        <note>catalytic</note>
    </ligand>
</feature>
<feature type="binding site" evidence="8">
    <location>
        <position position="109"/>
    </location>
    <ligand>
        <name>Zn(2+)</name>
        <dbReference type="ChEBI" id="CHEBI:29105"/>
        <note>catalytic</note>
    </ligand>
</feature>
<dbReference type="EMBL" id="BAAAYG010000005">
    <property type="protein sequence ID" value="GAA3284342.1"/>
    <property type="molecule type" value="Genomic_DNA"/>
</dbReference>
<dbReference type="InterPro" id="IPR016192">
    <property type="entry name" value="APOBEC/CMP_deaminase_Zn-bd"/>
</dbReference>
<evidence type="ECO:0000259" key="10">
    <source>
        <dbReference type="PROSITE" id="PS51747"/>
    </source>
</evidence>
<organism evidence="11 12">
    <name type="scientific">Nesterenkonia halobia</name>
    <dbReference type="NCBI Taxonomy" id="37922"/>
    <lineage>
        <taxon>Bacteria</taxon>
        <taxon>Bacillati</taxon>
        <taxon>Actinomycetota</taxon>
        <taxon>Actinomycetes</taxon>
        <taxon>Micrococcales</taxon>
        <taxon>Micrococcaceae</taxon>
        <taxon>Nesterenkonia</taxon>
    </lineage>
</organism>
<evidence type="ECO:0000256" key="4">
    <source>
        <dbReference type="ARBA" id="ARBA00022723"/>
    </source>
</evidence>
<comment type="caution">
    <text evidence="11">The sequence shown here is derived from an EMBL/GenBank/DDBJ whole genome shotgun (WGS) entry which is preliminary data.</text>
</comment>
<evidence type="ECO:0000313" key="12">
    <source>
        <dbReference type="Proteomes" id="UP001501736"/>
    </source>
</evidence>
<evidence type="ECO:0000256" key="7">
    <source>
        <dbReference type="ARBA" id="ARBA00048045"/>
    </source>
</evidence>
<gene>
    <name evidence="8 11" type="primary">tadA</name>
    <name evidence="11" type="ORF">GCM10020260_14680</name>
</gene>
<feature type="active site" description="Proton donor" evidence="8">
    <location>
        <position position="81"/>
    </location>
</feature>
<evidence type="ECO:0000256" key="8">
    <source>
        <dbReference type="HAMAP-Rule" id="MF_00972"/>
    </source>
</evidence>
<accession>A0ABP6RFS9</accession>
<dbReference type="PANTHER" id="PTHR11079:SF202">
    <property type="entry name" value="TRNA-SPECIFIC ADENOSINE DEAMINASE"/>
    <property type="match status" value="1"/>
</dbReference>
<feature type="domain" description="CMP/dCMP-type deaminase" evidence="10">
    <location>
        <begin position="27"/>
        <end position="139"/>
    </location>
</feature>
<comment type="catalytic activity">
    <reaction evidence="7 8">
        <text>adenosine(34) in tRNA + H2O + H(+) = inosine(34) in tRNA + NH4(+)</text>
        <dbReference type="Rhea" id="RHEA:43168"/>
        <dbReference type="Rhea" id="RHEA-COMP:10373"/>
        <dbReference type="Rhea" id="RHEA-COMP:10374"/>
        <dbReference type="ChEBI" id="CHEBI:15377"/>
        <dbReference type="ChEBI" id="CHEBI:15378"/>
        <dbReference type="ChEBI" id="CHEBI:28938"/>
        <dbReference type="ChEBI" id="CHEBI:74411"/>
        <dbReference type="ChEBI" id="CHEBI:82852"/>
        <dbReference type="EC" id="3.5.4.33"/>
    </reaction>
</comment>
<evidence type="ECO:0000313" key="11">
    <source>
        <dbReference type="EMBL" id="GAA3284342.1"/>
    </source>
</evidence>
<dbReference type="PROSITE" id="PS51747">
    <property type="entry name" value="CYT_DCMP_DEAMINASES_2"/>
    <property type="match status" value="1"/>
</dbReference>
<proteinExistence type="inferred from homology"/>
<dbReference type="HAMAP" id="MF_00972">
    <property type="entry name" value="tRNA_aden_deaminase"/>
    <property type="match status" value="1"/>
</dbReference>
<dbReference type="Proteomes" id="UP001501736">
    <property type="component" value="Unassembled WGS sequence"/>
</dbReference>
<dbReference type="InterPro" id="IPR002125">
    <property type="entry name" value="CMP_dCMP_dom"/>
</dbReference>
<keyword evidence="4 8" id="KW-0479">Metal-binding</keyword>
<dbReference type="NCBIfam" id="NF008113">
    <property type="entry name" value="PRK10860.1"/>
    <property type="match status" value="1"/>
</dbReference>
<keyword evidence="3 8" id="KW-0819">tRNA processing</keyword>
<dbReference type="PROSITE" id="PS00903">
    <property type="entry name" value="CYT_DCMP_DEAMINASES_1"/>
    <property type="match status" value="1"/>
</dbReference>
<keyword evidence="12" id="KW-1185">Reference proteome</keyword>
<keyword evidence="5 8" id="KW-0378">Hydrolase</keyword>